<dbReference type="EMBL" id="PKHR02000011">
    <property type="protein sequence ID" value="MEM5985300.1"/>
    <property type="molecule type" value="Genomic_DNA"/>
</dbReference>
<reference evidence="1" key="1">
    <citation type="submission" date="2017-12" db="EMBL/GenBank/DDBJ databases">
        <authorList>
            <person name="Thomas-White K."/>
            <person name="Wolfe A.J."/>
        </authorList>
    </citation>
    <scope>NUCLEOTIDE SEQUENCE</scope>
    <source>
        <strain evidence="1">UMB0043</strain>
    </source>
</reference>
<sequence>MDKVEVGDVVAFRESDSIVGQSLKARVVDIQPSGKASFRYSLELEDGSIRKVPRPRIKGSWAKAAEIDELVNHQVRLHAQRGGEEEDSAASFMVESCRLGEAMELGRGDDFIITDPKALEELIDSPLDVLLEGVLTAPGKEGLQISPLGGVRIVQRFAEVSPEIVLEVVAKEEKEWKLKLREHHGINSARWEWEFYCEHYRPMFELWSEWCGFTAVRKYEREMAAEAEGERLFDLAKQLIEHIEKKEPEIAKMYRQELLAEQITPYTIRETPDRPLEPDEIPVRVEYRRRRWG</sequence>
<protein>
    <submittedName>
        <fullName evidence="1">Uncharacterized protein</fullName>
    </submittedName>
</protein>
<comment type="caution">
    <text evidence="1">The sequence shown here is derived from an EMBL/GenBank/DDBJ whole genome shotgun (WGS) entry which is preliminary data.</text>
</comment>
<accession>A0ABU9UGN8</accession>
<name>A0ABU9UGN8_9CORY</name>
<gene>
    <name evidence="1" type="ORF">CYJ44_003910</name>
</gene>
<evidence type="ECO:0000313" key="1">
    <source>
        <dbReference type="EMBL" id="MEM5985300.1"/>
    </source>
</evidence>
<keyword evidence="2" id="KW-1185">Reference proteome</keyword>
<organism evidence="1 2">
    <name type="scientific">Corynebacterium hesseae</name>
    <dbReference type="NCBI Taxonomy" id="2913502"/>
    <lineage>
        <taxon>Bacteria</taxon>
        <taxon>Bacillati</taxon>
        <taxon>Actinomycetota</taxon>
        <taxon>Actinomycetes</taxon>
        <taxon>Mycobacteriales</taxon>
        <taxon>Corynebacteriaceae</taxon>
        <taxon>Corynebacterium</taxon>
    </lineage>
</organism>
<dbReference type="Proteomes" id="UP000235104">
    <property type="component" value="Unassembled WGS sequence"/>
</dbReference>
<evidence type="ECO:0000313" key="2">
    <source>
        <dbReference type="Proteomes" id="UP000235104"/>
    </source>
</evidence>
<proteinExistence type="predicted"/>
<dbReference type="RefSeq" id="WP_101735536.1">
    <property type="nucleotide sequence ID" value="NZ_PKHR02000011.1"/>
</dbReference>